<keyword evidence="7" id="KW-1185">Reference proteome</keyword>
<evidence type="ECO:0000313" key="7">
    <source>
        <dbReference type="Proteomes" id="UP000265614"/>
    </source>
</evidence>
<comment type="caution">
    <text evidence="6">The sequence shown here is derived from an EMBL/GenBank/DDBJ whole genome shotgun (WGS) entry which is preliminary data.</text>
</comment>
<dbReference type="GO" id="GO:0042626">
    <property type="term" value="F:ATPase-coupled transmembrane transporter activity"/>
    <property type="evidence" value="ECO:0007669"/>
    <property type="project" value="TreeGrafter"/>
</dbReference>
<sequence>MRGWGWRHAGRRRWAVRRVDLRVEPGERVLLLGPSGAGKSTLLAGLAGLLDASTAAEQEGAALVDGAPADRQRTRVGMLFQDPETSLVMARAGDDVAFGLENRGVPAAEIWPRVDAAVRAVGFPYGHDRPTTALSGGEQQRLALAGAVAAEPALLLLDEPTANLDPQGAALVRAAVRRALDATGATLLLVEHRVADALELVDRVVVLEPGGGVVADGAPGAVFAAHGRALAAAGVWVPGAAAAPPRRAARAPGPAVLEGDGLVLAHPGRPPVVDGLDVALRAGEATAVVGPNGAGKSTLALALAGLLAPAAGAVRLPGAGARPLHRWRARDLCRRVGTVFQDPEHQFLTARVDDELLLGPRRTGVPEAAARARVDELLARLRLDGLAGANPFTLSGGEKRRLSVATALATAPDVLVLDEPTFGQDARTWAELLDLLAALRDGGTSLLAVTHDEPFAAALADRRLALARPPAPAGAAA</sequence>
<evidence type="ECO:0000256" key="2">
    <source>
        <dbReference type="ARBA" id="ARBA00022448"/>
    </source>
</evidence>
<evidence type="ECO:0000256" key="1">
    <source>
        <dbReference type="ARBA" id="ARBA00005417"/>
    </source>
</evidence>
<evidence type="ECO:0000256" key="3">
    <source>
        <dbReference type="ARBA" id="ARBA00022741"/>
    </source>
</evidence>
<dbReference type="CDD" id="cd03225">
    <property type="entry name" value="ABC_cobalt_CbiO_domain1"/>
    <property type="match status" value="2"/>
</dbReference>
<dbReference type="SMART" id="SM00382">
    <property type="entry name" value="AAA"/>
    <property type="match status" value="2"/>
</dbReference>
<dbReference type="OrthoDB" id="501320at2"/>
<proteinExistence type="inferred from homology"/>
<dbReference type="PANTHER" id="PTHR43553:SF24">
    <property type="entry name" value="ENERGY-COUPLING FACTOR TRANSPORTER ATP-BINDING PROTEIN ECFA1"/>
    <property type="match status" value="1"/>
</dbReference>
<dbReference type="SUPFAM" id="SSF52540">
    <property type="entry name" value="P-loop containing nucleoside triphosphate hydrolases"/>
    <property type="match status" value="2"/>
</dbReference>
<accession>A0A3A3Z4T2</accession>
<dbReference type="PROSITE" id="PS50893">
    <property type="entry name" value="ABC_TRANSPORTER_2"/>
    <property type="match status" value="2"/>
</dbReference>
<gene>
    <name evidence="6" type="ORF">D5H78_03610</name>
</gene>
<evidence type="ECO:0000259" key="5">
    <source>
        <dbReference type="PROSITE" id="PS50893"/>
    </source>
</evidence>
<dbReference type="PROSITE" id="PS00211">
    <property type="entry name" value="ABC_TRANSPORTER_1"/>
    <property type="match status" value="2"/>
</dbReference>
<feature type="domain" description="ABC transporter" evidence="5">
    <location>
        <begin position="1"/>
        <end position="235"/>
    </location>
</feature>
<dbReference type="PANTHER" id="PTHR43553">
    <property type="entry name" value="HEAVY METAL TRANSPORTER"/>
    <property type="match status" value="1"/>
</dbReference>
<dbReference type="GO" id="GO:0043190">
    <property type="term" value="C:ATP-binding cassette (ABC) transporter complex"/>
    <property type="evidence" value="ECO:0007669"/>
    <property type="project" value="TreeGrafter"/>
</dbReference>
<dbReference type="GO" id="GO:0005524">
    <property type="term" value="F:ATP binding"/>
    <property type="evidence" value="ECO:0007669"/>
    <property type="project" value="UniProtKB-KW"/>
</dbReference>
<dbReference type="GO" id="GO:0016887">
    <property type="term" value="F:ATP hydrolysis activity"/>
    <property type="evidence" value="ECO:0007669"/>
    <property type="project" value="InterPro"/>
</dbReference>
<evidence type="ECO:0000256" key="4">
    <source>
        <dbReference type="ARBA" id="ARBA00022840"/>
    </source>
</evidence>
<dbReference type="InterPro" id="IPR015856">
    <property type="entry name" value="ABC_transpr_CbiO/EcfA_su"/>
</dbReference>
<keyword evidence="4 6" id="KW-0067">ATP-binding</keyword>
<dbReference type="InterPro" id="IPR017871">
    <property type="entry name" value="ABC_transporter-like_CS"/>
</dbReference>
<dbReference type="EMBL" id="QZEZ01000001">
    <property type="protein sequence ID" value="RJK98414.1"/>
    <property type="molecule type" value="Genomic_DNA"/>
</dbReference>
<dbReference type="InterPro" id="IPR003593">
    <property type="entry name" value="AAA+_ATPase"/>
</dbReference>
<dbReference type="Gene3D" id="3.40.50.300">
    <property type="entry name" value="P-loop containing nucleotide triphosphate hydrolases"/>
    <property type="match status" value="2"/>
</dbReference>
<organism evidence="6 7">
    <name type="scientific">Vallicoccus soli</name>
    <dbReference type="NCBI Taxonomy" id="2339232"/>
    <lineage>
        <taxon>Bacteria</taxon>
        <taxon>Bacillati</taxon>
        <taxon>Actinomycetota</taxon>
        <taxon>Actinomycetes</taxon>
        <taxon>Motilibacterales</taxon>
        <taxon>Vallicoccaceae</taxon>
        <taxon>Vallicoccus</taxon>
    </lineage>
</organism>
<dbReference type="AlphaFoldDB" id="A0A3A3Z4T2"/>
<keyword evidence="3" id="KW-0547">Nucleotide-binding</keyword>
<dbReference type="InterPro" id="IPR027417">
    <property type="entry name" value="P-loop_NTPase"/>
</dbReference>
<feature type="domain" description="ABC transporter" evidence="5">
    <location>
        <begin position="257"/>
        <end position="477"/>
    </location>
</feature>
<evidence type="ECO:0000313" key="6">
    <source>
        <dbReference type="EMBL" id="RJK98414.1"/>
    </source>
</evidence>
<name>A0A3A3Z4T2_9ACTN</name>
<dbReference type="InterPro" id="IPR050095">
    <property type="entry name" value="ECF_ABC_transporter_ATP-bd"/>
</dbReference>
<comment type="similarity">
    <text evidence="1">Belongs to the ABC transporter superfamily.</text>
</comment>
<dbReference type="InterPro" id="IPR003439">
    <property type="entry name" value="ABC_transporter-like_ATP-bd"/>
</dbReference>
<reference evidence="6 7" key="1">
    <citation type="submission" date="2018-09" db="EMBL/GenBank/DDBJ databases">
        <title>YIM 75000 draft genome.</title>
        <authorList>
            <person name="Tang S."/>
            <person name="Feng Y."/>
        </authorList>
    </citation>
    <scope>NUCLEOTIDE SEQUENCE [LARGE SCALE GENOMIC DNA]</scope>
    <source>
        <strain evidence="6 7">YIM 75000</strain>
    </source>
</reference>
<dbReference type="Pfam" id="PF00005">
    <property type="entry name" value="ABC_tran"/>
    <property type="match status" value="2"/>
</dbReference>
<dbReference type="Proteomes" id="UP000265614">
    <property type="component" value="Unassembled WGS sequence"/>
</dbReference>
<keyword evidence="2" id="KW-0813">Transport</keyword>
<protein>
    <submittedName>
        <fullName evidence="6">ATP-binding cassette domain-containing protein</fullName>
    </submittedName>
</protein>